<evidence type="ECO:0000313" key="15">
    <source>
        <dbReference type="EMBL" id="KAJ3656950.1"/>
    </source>
</evidence>
<gene>
    <name evidence="15" type="ORF">Zmor_015993</name>
</gene>
<evidence type="ECO:0000256" key="4">
    <source>
        <dbReference type="ARBA" id="ARBA00010617"/>
    </source>
</evidence>
<keyword evidence="5 12" id="KW-0349">Heme</keyword>
<dbReference type="GO" id="GO:0004497">
    <property type="term" value="F:monooxygenase activity"/>
    <property type="evidence" value="ECO:0007669"/>
    <property type="project" value="UniProtKB-KW"/>
</dbReference>
<evidence type="ECO:0008006" key="17">
    <source>
        <dbReference type="Google" id="ProtNLM"/>
    </source>
</evidence>
<dbReference type="PRINTS" id="PR00463">
    <property type="entry name" value="EP450I"/>
</dbReference>
<accession>A0AA38IJ19</accession>
<comment type="cofactor">
    <cofactor evidence="1 12">
        <name>heme</name>
        <dbReference type="ChEBI" id="CHEBI:30413"/>
    </cofactor>
</comment>
<dbReference type="SUPFAM" id="SSF48264">
    <property type="entry name" value="Cytochrome P450"/>
    <property type="match status" value="1"/>
</dbReference>
<evidence type="ECO:0000256" key="9">
    <source>
        <dbReference type="ARBA" id="ARBA00023002"/>
    </source>
</evidence>
<comment type="similarity">
    <text evidence="4 13">Belongs to the cytochrome P450 family.</text>
</comment>
<evidence type="ECO:0000256" key="5">
    <source>
        <dbReference type="ARBA" id="ARBA00022617"/>
    </source>
</evidence>
<dbReference type="FunFam" id="1.10.630.10:FF:000182">
    <property type="entry name" value="Cytochrome P450 3A4"/>
    <property type="match status" value="1"/>
</dbReference>
<feature type="signal peptide" evidence="14">
    <location>
        <begin position="1"/>
        <end position="24"/>
    </location>
</feature>
<evidence type="ECO:0000256" key="11">
    <source>
        <dbReference type="ARBA" id="ARBA00023033"/>
    </source>
</evidence>
<keyword evidence="14" id="KW-0732">Signal</keyword>
<keyword evidence="16" id="KW-1185">Reference proteome</keyword>
<comment type="caution">
    <text evidence="15">The sequence shown here is derived from an EMBL/GenBank/DDBJ whole genome shotgun (WGS) entry which is preliminary data.</text>
</comment>
<comment type="subcellular location">
    <subcellularLocation>
        <location evidence="3">Endoplasmic reticulum membrane</location>
        <topology evidence="3">Peripheral membrane protein</topology>
    </subcellularLocation>
    <subcellularLocation>
        <location evidence="2">Microsome membrane</location>
        <topology evidence="2">Peripheral membrane protein</topology>
    </subcellularLocation>
</comment>
<feature type="binding site" description="axial binding residue" evidence="12">
    <location>
        <position position="442"/>
    </location>
    <ligand>
        <name>heme</name>
        <dbReference type="ChEBI" id="CHEBI:30413"/>
    </ligand>
    <ligandPart>
        <name>Fe</name>
        <dbReference type="ChEBI" id="CHEBI:18248"/>
    </ligandPart>
</feature>
<protein>
    <recommendedName>
        <fullName evidence="17">Cytochrome P450</fullName>
    </recommendedName>
</protein>
<dbReference type="EMBL" id="JALNTZ010000004">
    <property type="protein sequence ID" value="KAJ3656950.1"/>
    <property type="molecule type" value="Genomic_DNA"/>
</dbReference>
<keyword evidence="10 12" id="KW-0408">Iron</keyword>
<dbReference type="InterPro" id="IPR017972">
    <property type="entry name" value="Cyt_P450_CS"/>
</dbReference>
<dbReference type="GO" id="GO:0020037">
    <property type="term" value="F:heme binding"/>
    <property type="evidence" value="ECO:0007669"/>
    <property type="project" value="InterPro"/>
</dbReference>
<evidence type="ECO:0000256" key="7">
    <source>
        <dbReference type="ARBA" id="ARBA00022824"/>
    </source>
</evidence>
<dbReference type="PROSITE" id="PS00086">
    <property type="entry name" value="CYTOCHROME_P450"/>
    <property type="match status" value="1"/>
</dbReference>
<dbReference type="GO" id="GO:0016705">
    <property type="term" value="F:oxidoreductase activity, acting on paired donors, with incorporation or reduction of molecular oxygen"/>
    <property type="evidence" value="ECO:0007669"/>
    <property type="project" value="InterPro"/>
</dbReference>
<evidence type="ECO:0000256" key="12">
    <source>
        <dbReference type="PIRSR" id="PIRSR602401-1"/>
    </source>
</evidence>
<feature type="chain" id="PRO_5041271544" description="Cytochrome P450" evidence="14">
    <location>
        <begin position="25"/>
        <end position="496"/>
    </location>
</feature>
<evidence type="ECO:0000256" key="6">
    <source>
        <dbReference type="ARBA" id="ARBA00022723"/>
    </source>
</evidence>
<evidence type="ECO:0000256" key="14">
    <source>
        <dbReference type="SAM" id="SignalP"/>
    </source>
</evidence>
<dbReference type="Proteomes" id="UP001168821">
    <property type="component" value="Unassembled WGS sequence"/>
</dbReference>
<reference evidence="15" key="1">
    <citation type="journal article" date="2023" name="G3 (Bethesda)">
        <title>Whole genome assemblies of Zophobas morio and Tenebrio molitor.</title>
        <authorList>
            <person name="Kaur S."/>
            <person name="Stinson S.A."/>
            <person name="diCenzo G.C."/>
        </authorList>
    </citation>
    <scope>NUCLEOTIDE SEQUENCE</scope>
    <source>
        <strain evidence="15">QUZm001</strain>
    </source>
</reference>
<evidence type="ECO:0000256" key="10">
    <source>
        <dbReference type="ARBA" id="ARBA00023004"/>
    </source>
</evidence>
<dbReference type="PANTHER" id="PTHR24291">
    <property type="entry name" value="CYTOCHROME P450 FAMILY 4"/>
    <property type="match status" value="1"/>
</dbReference>
<dbReference type="InterPro" id="IPR036396">
    <property type="entry name" value="Cyt_P450_sf"/>
</dbReference>
<dbReference type="InterPro" id="IPR050196">
    <property type="entry name" value="Cytochrome_P450_Monoox"/>
</dbReference>
<keyword evidence="6 12" id="KW-0479">Metal-binding</keyword>
<evidence type="ECO:0000313" key="16">
    <source>
        <dbReference type="Proteomes" id="UP001168821"/>
    </source>
</evidence>
<dbReference type="GO" id="GO:0005506">
    <property type="term" value="F:iron ion binding"/>
    <property type="evidence" value="ECO:0007669"/>
    <property type="project" value="InterPro"/>
</dbReference>
<evidence type="ECO:0000256" key="2">
    <source>
        <dbReference type="ARBA" id="ARBA00004174"/>
    </source>
</evidence>
<dbReference type="PRINTS" id="PR00385">
    <property type="entry name" value="P450"/>
</dbReference>
<keyword evidence="8" id="KW-0492">Microsome</keyword>
<keyword evidence="11 13" id="KW-0503">Monooxygenase</keyword>
<organism evidence="15 16">
    <name type="scientific">Zophobas morio</name>
    <dbReference type="NCBI Taxonomy" id="2755281"/>
    <lineage>
        <taxon>Eukaryota</taxon>
        <taxon>Metazoa</taxon>
        <taxon>Ecdysozoa</taxon>
        <taxon>Arthropoda</taxon>
        <taxon>Hexapoda</taxon>
        <taxon>Insecta</taxon>
        <taxon>Pterygota</taxon>
        <taxon>Neoptera</taxon>
        <taxon>Endopterygota</taxon>
        <taxon>Coleoptera</taxon>
        <taxon>Polyphaga</taxon>
        <taxon>Cucujiformia</taxon>
        <taxon>Tenebrionidae</taxon>
        <taxon>Zophobas</taxon>
    </lineage>
</organism>
<evidence type="ECO:0000256" key="13">
    <source>
        <dbReference type="RuleBase" id="RU000461"/>
    </source>
</evidence>
<sequence length="496" mass="56960">MLLVATFLLAVFLYFFLTKKNAQANFIEPPGHLVLGHALDMTSTQGRLNTSVLCSQFSAEALHALNKFFSYGKTVKIRLGPSIFPIAEGLVTEDYNLIEFILSSNKFLKKSLNYYFFRSWLGNGLLVSSGNYWKKRRKILTPTFHFEILKEFVDVFESVGNVLVDKLETYDGHPSVDLHPLVSLCTLDVISETAMGTKINVQSGQNSQYVQSVKEMCRIIVERLFSPIKLFDLTFFLSKDYYIQQKALKVLHGFTMGVINSRQRTPINTTTKKIAFLDLLLKISRDENALTVDEIREEVDTFMFEGHDTTASGISFTLYCLAEHSEVQEKVLEEQKALFGNEKNPVVTYSELQRMKYLEYVIKEALRLYPSVPVIGRLAREETEFDGYLIPRHTNVLISIFHLHRNPNYFPDPEDFKPERFERFDGSFPYSFIPFSAGSRNCIGQKFAVLEMKSVISKIIRHFEIRPTFPKHELELSLAVVLKSENGVKVVLRKRN</sequence>
<dbReference type="InterPro" id="IPR001128">
    <property type="entry name" value="Cyt_P450"/>
</dbReference>
<dbReference type="CDD" id="cd20628">
    <property type="entry name" value="CYP4"/>
    <property type="match status" value="1"/>
</dbReference>
<dbReference type="Gene3D" id="1.10.630.10">
    <property type="entry name" value="Cytochrome P450"/>
    <property type="match status" value="1"/>
</dbReference>
<dbReference type="AlphaFoldDB" id="A0AA38IJ19"/>
<evidence type="ECO:0000256" key="8">
    <source>
        <dbReference type="ARBA" id="ARBA00022848"/>
    </source>
</evidence>
<name>A0AA38IJ19_9CUCU</name>
<evidence type="ECO:0000256" key="3">
    <source>
        <dbReference type="ARBA" id="ARBA00004406"/>
    </source>
</evidence>
<dbReference type="GO" id="GO:0005789">
    <property type="term" value="C:endoplasmic reticulum membrane"/>
    <property type="evidence" value="ECO:0007669"/>
    <property type="project" value="UniProtKB-SubCell"/>
</dbReference>
<dbReference type="Pfam" id="PF00067">
    <property type="entry name" value="p450"/>
    <property type="match status" value="1"/>
</dbReference>
<dbReference type="InterPro" id="IPR002401">
    <property type="entry name" value="Cyt_P450_E_grp-I"/>
</dbReference>
<keyword evidence="7" id="KW-0256">Endoplasmic reticulum</keyword>
<proteinExistence type="inferred from homology"/>
<keyword evidence="9 13" id="KW-0560">Oxidoreductase</keyword>
<evidence type="ECO:0000256" key="1">
    <source>
        <dbReference type="ARBA" id="ARBA00001971"/>
    </source>
</evidence>
<dbReference type="PANTHER" id="PTHR24291:SF187">
    <property type="entry name" value="CYTOCHROME P450 4AE1-RELATED"/>
    <property type="match status" value="1"/>
</dbReference>